<accession>A0A177CXT8</accession>
<gene>
    <name evidence="1" type="ORF">CC84DRAFT_1133962</name>
</gene>
<keyword evidence="2" id="KW-1185">Reference proteome</keyword>
<dbReference type="Proteomes" id="UP000077069">
    <property type="component" value="Unassembled WGS sequence"/>
</dbReference>
<dbReference type="InParanoid" id="A0A177CXT8"/>
<dbReference type="SUPFAM" id="SSF57850">
    <property type="entry name" value="RING/U-box"/>
    <property type="match status" value="1"/>
</dbReference>
<sequence>MAVFNTEAEFATHGLDHLHPSAYQVSRDCEICLEPLDLVKPSANTNGGYNNHSRLHAAVRLKSCGHIHGTEYLTAWLKFGNPCPTPGCGRMLFLPAPE</sequence>
<proteinExistence type="predicted"/>
<protein>
    <recommendedName>
        <fullName evidence="3">RING-type domain-containing protein</fullName>
    </recommendedName>
</protein>
<evidence type="ECO:0000313" key="2">
    <source>
        <dbReference type="Proteomes" id="UP000077069"/>
    </source>
</evidence>
<organism evidence="1 2">
    <name type="scientific">Paraphaeosphaeria sporulosa</name>
    <dbReference type="NCBI Taxonomy" id="1460663"/>
    <lineage>
        <taxon>Eukaryota</taxon>
        <taxon>Fungi</taxon>
        <taxon>Dikarya</taxon>
        <taxon>Ascomycota</taxon>
        <taxon>Pezizomycotina</taxon>
        <taxon>Dothideomycetes</taxon>
        <taxon>Pleosporomycetidae</taxon>
        <taxon>Pleosporales</taxon>
        <taxon>Massarineae</taxon>
        <taxon>Didymosphaeriaceae</taxon>
        <taxon>Paraphaeosphaeria</taxon>
    </lineage>
</organism>
<dbReference type="Gene3D" id="3.30.40.10">
    <property type="entry name" value="Zinc/RING finger domain, C3HC4 (zinc finger)"/>
    <property type="match status" value="1"/>
</dbReference>
<evidence type="ECO:0008006" key="3">
    <source>
        <dbReference type="Google" id="ProtNLM"/>
    </source>
</evidence>
<dbReference type="EMBL" id="KV441548">
    <property type="protein sequence ID" value="OAG11858.1"/>
    <property type="molecule type" value="Genomic_DNA"/>
</dbReference>
<dbReference type="RefSeq" id="XP_018042223.1">
    <property type="nucleotide sequence ID" value="XM_018176002.1"/>
</dbReference>
<evidence type="ECO:0000313" key="1">
    <source>
        <dbReference type="EMBL" id="OAG11858.1"/>
    </source>
</evidence>
<dbReference type="AlphaFoldDB" id="A0A177CXT8"/>
<name>A0A177CXT8_9PLEO</name>
<dbReference type="GeneID" id="28759488"/>
<dbReference type="InterPro" id="IPR013083">
    <property type="entry name" value="Znf_RING/FYVE/PHD"/>
</dbReference>
<dbReference type="STRING" id="1460663.A0A177CXT8"/>
<dbReference type="OrthoDB" id="2849579at2759"/>
<reference evidence="1 2" key="1">
    <citation type="submission" date="2016-05" db="EMBL/GenBank/DDBJ databases">
        <title>Comparative analysis of secretome profiles of manganese(II)-oxidizing ascomycete fungi.</title>
        <authorList>
            <consortium name="DOE Joint Genome Institute"/>
            <person name="Zeiner C.A."/>
            <person name="Purvine S.O."/>
            <person name="Zink E.M."/>
            <person name="Wu S."/>
            <person name="Pasa-Tolic L."/>
            <person name="Chaput D.L."/>
            <person name="Haridas S."/>
            <person name="Grigoriev I.V."/>
            <person name="Santelli C.M."/>
            <person name="Hansel C.M."/>
        </authorList>
    </citation>
    <scope>NUCLEOTIDE SEQUENCE [LARGE SCALE GENOMIC DNA]</scope>
    <source>
        <strain evidence="1 2">AP3s5-JAC2a</strain>
    </source>
</reference>